<dbReference type="Pfam" id="PF03311">
    <property type="entry name" value="Cornichon"/>
    <property type="match status" value="1"/>
</dbReference>
<dbReference type="HOGENOM" id="CLU_112942_0_1_1"/>
<dbReference type="GO" id="GO:0016020">
    <property type="term" value="C:membrane"/>
    <property type="evidence" value="ECO:0007669"/>
    <property type="project" value="UniProtKB-SubCell"/>
</dbReference>
<evidence type="ECO:0000256" key="5">
    <source>
        <dbReference type="ARBA" id="ARBA00023136"/>
    </source>
</evidence>
<dbReference type="GO" id="GO:0016192">
    <property type="term" value="P:vesicle-mediated transport"/>
    <property type="evidence" value="ECO:0007669"/>
    <property type="project" value="InterPro"/>
</dbReference>
<evidence type="ECO:0008006" key="9">
    <source>
        <dbReference type="Google" id="ProtNLM"/>
    </source>
</evidence>
<dbReference type="Proteomes" id="UP000015104">
    <property type="component" value="Unassembled WGS sequence"/>
</dbReference>
<feature type="transmembrane region" description="Helical" evidence="6">
    <location>
        <begin position="60"/>
        <end position="86"/>
    </location>
</feature>
<evidence type="ECO:0000256" key="3">
    <source>
        <dbReference type="ARBA" id="ARBA00022692"/>
    </source>
</evidence>
<sequence length="143" mass="16476">MMNIESALFTFALIDTGALLFLSIYFIITLSDLECDYINSRDCCDKLNPLVKFEFCGHGLLTIALLLTGHWILFIINAPLTIWMIYRYCSVPQGNMGLFDPTEIYHKGNLKQYTTHSIMHLCFQLIHFFVFLYCLIISLLTSS</sequence>
<evidence type="ECO:0000256" key="2">
    <source>
        <dbReference type="ARBA" id="ARBA00010095"/>
    </source>
</evidence>
<dbReference type="SMART" id="SM01398">
    <property type="entry name" value="Cornichon"/>
    <property type="match status" value="1"/>
</dbReference>
<dbReference type="AlphaFoldDB" id="T1JVY1"/>
<dbReference type="InterPro" id="IPR003377">
    <property type="entry name" value="Cornichon"/>
</dbReference>
<reference evidence="8" key="1">
    <citation type="submission" date="2011-08" db="EMBL/GenBank/DDBJ databases">
        <authorList>
            <person name="Rombauts S."/>
        </authorList>
    </citation>
    <scope>NUCLEOTIDE SEQUENCE</scope>
    <source>
        <strain evidence="8">London</strain>
    </source>
</reference>
<dbReference type="PANTHER" id="PTHR12290">
    <property type="entry name" value="CORNICHON-RELATED"/>
    <property type="match status" value="1"/>
</dbReference>
<evidence type="ECO:0000313" key="7">
    <source>
        <dbReference type="EnsemblMetazoa" id="tetur02g06200.1"/>
    </source>
</evidence>
<dbReference type="STRING" id="32264.T1JVY1"/>
<feature type="transmembrane region" description="Helical" evidence="6">
    <location>
        <begin position="7"/>
        <end position="28"/>
    </location>
</feature>
<dbReference type="eggNOG" id="KOG2729">
    <property type="taxonomic scope" value="Eukaryota"/>
</dbReference>
<dbReference type="EMBL" id="CAEY01000798">
    <property type="status" value="NOT_ANNOTATED_CDS"/>
    <property type="molecule type" value="Genomic_DNA"/>
</dbReference>
<comment type="similarity">
    <text evidence="2">Belongs to the cornichon family.</text>
</comment>
<gene>
    <name evidence="7" type="primary">107371368</name>
</gene>
<evidence type="ECO:0000256" key="6">
    <source>
        <dbReference type="SAM" id="Phobius"/>
    </source>
</evidence>
<keyword evidence="5 6" id="KW-0472">Membrane</keyword>
<evidence type="ECO:0000313" key="8">
    <source>
        <dbReference type="Proteomes" id="UP000015104"/>
    </source>
</evidence>
<proteinExistence type="inferred from homology"/>
<evidence type="ECO:0000256" key="4">
    <source>
        <dbReference type="ARBA" id="ARBA00022989"/>
    </source>
</evidence>
<feature type="transmembrane region" description="Helical" evidence="6">
    <location>
        <begin position="121"/>
        <end position="140"/>
    </location>
</feature>
<organism evidence="7 8">
    <name type="scientific">Tetranychus urticae</name>
    <name type="common">Two-spotted spider mite</name>
    <dbReference type="NCBI Taxonomy" id="32264"/>
    <lineage>
        <taxon>Eukaryota</taxon>
        <taxon>Metazoa</taxon>
        <taxon>Ecdysozoa</taxon>
        <taxon>Arthropoda</taxon>
        <taxon>Chelicerata</taxon>
        <taxon>Arachnida</taxon>
        <taxon>Acari</taxon>
        <taxon>Acariformes</taxon>
        <taxon>Trombidiformes</taxon>
        <taxon>Prostigmata</taxon>
        <taxon>Eleutherengona</taxon>
        <taxon>Raphignathae</taxon>
        <taxon>Tetranychoidea</taxon>
        <taxon>Tetranychidae</taxon>
        <taxon>Tetranychus</taxon>
    </lineage>
</organism>
<name>T1JVY1_TETUR</name>
<dbReference type="EnsemblMetazoa" id="tetur02g06200.1">
    <property type="protein sequence ID" value="tetur02g06200.1"/>
    <property type="gene ID" value="tetur02g06200"/>
</dbReference>
<reference evidence="7" key="2">
    <citation type="submission" date="2015-06" db="UniProtKB">
        <authorList>
            <consortium name="EnsemblMetazoa"/>
        </authorList>
    </citation>
    <scope>IDENTIFICATION</scope>
</reference>
<keyword evidence="4 6" id="KW-1133">Transmembrane helix</keyword>
<keyword evidence="8" id="KW-1185">Reference proteome</keyword>
<accession>T1JVY1</accession>
<evidence type="ECO:0000256" key="1">
    <source>
        <dbReference type="ARBA" id="ARBA00004141"/>
    </source>
</evidence>
<protein>
    <recommendedName>
        <fullName evidence="9">Cornichon</fullName>
    </recommendedName>
</protein>
<keyword evidence="3 6" id="KW-0812">Transmembrane</keyword>
<comment type="subcellular location">
    <subcellularLocation>
        <location evidence="1">Membrane</location>
        <topology evidence="1">Multi-pass membrane protein</topology>
    </subcellularLocation>
</comment>